<evidence type="ECO:0000313" key="2">
    <source>
        <dbReference type="Proteomes" id="UP000092445"/>
    </source>
</evidence>
<accession>A0A1B0AEI2</accession>
<proteinExistence type="predicted"/>
<dbReference type="STRING" id="7398.A0A1B0AEI2"/>
<dbReference type="EnsemblMetazoa" id="GPAI043201-RA">
    <property type="protein sequence ID" value="GPAI043201-PA"/>
    <property type="gene ID" value="GPAI043201"/>
</dbReference>
<dbReference type="VEuPathDB" id="VectorBase:GPAI043201"/>
<reference evidence="2" key="1">
    <citation type="submission" date="2014-03" db="EMBL/GenBank/DDBJ databases">
        <authorList>
            <person name="Aksoy S."/>
            <person name="Warren W."/>
            <person name="Wilson R.K."/>
        </authorList>
    </citation>
    <scope>NUCLEOTIDE SEQUENCE [LARGE SCALE GENOMIC DNA]</scope>
    <source>
        <strain evidence="2">IAEA</strain>
    </source>
</reference>
<protein>
    <submittedName>
        <fullName evidence="1">Uncharacterized protein</fullName>
    </submittedName>
</protein>
<name>A0A1B0AEI2_GLOPL</name>
<organism evidence="1 2">
    <name type="scientific">Glossina pallidipes</name>
    <name type="common">Tsetse fly</name>
    <dbReference type="NCBI Taxonomy" id="7398"/>
    <lineage>
        <taxon>Eukaryota</taxon>
        <taxon>Metazoa</taxon>
        <taxon>Ecdysozoa</taxon>
        <taxon>Arthropoda</taxon>
        <taxon>Hexapoda</taxon>
        <taxon>Insecta</taxon>
        <taxon>Pterygota</taxon>
        <taxon>Neoptera</taxon>
        <taxon>Endopterygota</taxon>
        <taxon>Diptera</taxon>
        <taxon>Brachycera</taxon>
        <taxon>Muscomorpha</taxon>
        <taxon>Hippoboscoidea</taxon>
        <taxon>Glossinidae</taxon>
        <taxon>Glossina</taxon>
    </lineage>
</organism>
<sequence>MESEESNFSKTNEARETAVLDAEVNSSKLNNLTGGQPPYDKIPAKFSCFPGGQQYFDKILNGINTVIHAHISEMQLKFETQFTSMALEMKRRDAIIAHLKTQLKTVSLNVPPSLSVNRKISRDHRIQLTDDELCAGDASSSTSSVEPFFMRADSLDTVFTSSPPTLTSNRLIASPRISRLKNVDTFTYPKKQLQNETDACKKEYRNLRQSPMNDNSVKLTPTTFDDIIVDMDDTSNSSSSTGKCIRDQRIGYHAKDEDINSHQNYQDDWEVKMLAAEIEKQERKVGYSPLHSFLRKRRKFSDTDTECAETENTSTPHDVTIACRSRAYSLDQFTISFENESRTRELNVASRKNSNVNKMNIKEENF</sequence>
<dbReference type="Proteomes" id="UP000092445">
    <property type="component" value="Unassembled WGS sequence"/>
</dbReference>
<keyword evidence="2" id="KW-1185">Reference proteome</keyword>
<evidence type="ECO:0000313" key="1">
    <source>
        <dbReference type="EnsemblMetazoa" id="GPAI043201-PA"/>
    </source>
</evidence>
<reference evidence="1" key="2">
    <citation type="submission" date="2020-05" db="UniProtKB">
        <authorList>
            <consortium name="EnsemblMetazoa"/>
        </authorList>
    </citation>
    <scope>IDENTIFICATION</scope>
    <source>
        <strain evidence="1">IAEA</strain>
    </source>
</reference>
<dbReference type="AlphaFoldDB" id="A0A1B0AEI2"/>